<evidence type="ECO:0000313" key="2">
    <source>
        <dbReference type="EMBL" id="OPA98317.1"/>
    </source>
</evidence>
<proteinExistence type="predicted"/>
<comment type="caution">
    <text evidence="2">The sequence shown here is derived from an EMBL/GenBank/DDBJ whole genome shotgun (WGS) entry which is preliminary data.</text>
</comment>
<gene>
    <name evidence="2" type="ORF">BFW87_05710</name>
</gene>
<accession>A0A1T2Z2M8</accession>
<sequence length="75" mass="8277">MLIGKSFAVGAEKRRPAVKLFLGMKLGARQIDSAWQSCADKAQAAVLAELNEGVRGFHKPNPNRRGERWQAAEKN</sequence>
<evidence type="ECO:0000313" key="3">
    <source>
        <dbReference type="Proteomes" id="UP000190965"/>
    </source>
</evidence>
<name>A0A1T2Z2M8_PSEFL</name>
<dbReference type="AlphaFoldDB" id="A0A1T2Z2M8"/>
<protein>
    <submittedName>
        <fullName evidence="2">Uncharacterized protein</fullName>
    </submittedName>
</protein>
<organism evidence="2 3">
    <name type="scientific">Pseudomonas fluorescens</name>
    <dbReference type="NCBI Taxonomy" id="294"/>
    <lineage>
        <taxon>Bacteria</taxon>
        <taxon>Pseudomonadati</taxon>
        <taxon>Pseudomonadota</taxon>
        <taxon>Gammaproteobacteria</taxon>
        <taxon>Pseudomonadales</taxon>
        <taxon>Pseudomonadaceae</taxon>
        <taxon>Pseudomonas</taxon>
    </lineage>
</organism>
<reference evidence="2 3" key="1">
    <citation type="submission" date="2016-12" db="EMBL/GenBank/DDBJ databases">
        <title>Draft genome sequences of seven strains of Pseudomonas fluorescens that produce 4-formylaminooxyvinylglycine.</title>
        <authorList>
            <person name="Okrent R.A."/>
            <person name="Manning V.A."/>
            <person name="Trippe K.M."/>
        </authorList>
    </citation>
    <scope>NUCLEOTIDE SEQUENCE [LARGE SCALE GENOMIC DNA]</scope>
    <source>
        <strain evidence="2 3">P5A</strain>
    </source>
</reference>
<dbReference type="EMBL" id="MSDF01000011">
    <property type="protein sequence ID" value="OPA98317.1"/>
    <property type="molecule type" value="Genomic_DNA"/>
</dbReference>
<feature type="region of interest" description="Disordered" evidence="1">
    <location>
        <begin position="56"/>
        <end position="75"/>
    </location>
</feature>
<dbReference type="Proteomes" id="UP000190965">
    <property type="component" value="Unassembled WGS sequence"/>
</dbReference>
<evidence type="ECO:0000256" key="1">
    <source>
        <dbReference type="SAM" id="MobiDB-lite"/>
    </source>
</evidence>
<dbReference type="OrthoDB" id="6924835at2"/>
<feature type="compositionally biased region" description="Basic and acidic residues" evidence="1">
    <location>
        <begin position="64"/>
        <end position="75"/>
    </location>
</feature>